<feature type="transmembrane region" description="Helical" evidence="1">
    <location>
        <begin position="41"/>
        <end position="60"/>
    </location>
</feature>
<feature type="transmembrane region" description="Helical" evidence="1">
    <location>
        <begin position="67"/>
        <end position="87"/>
    </location>
</feature>
<dbReference type="EMBL" id="WVHS01000002">
    <property type="protein sequence ID" value="MXV15601.1"/>
    <property type="molecule type" value="Genomic_DNA"/>
</dbReference>
<feature type="transmembrane region" description="Helical" evidence="1">
    <location>
        <begin position="107"/>
        <end position="126"/>
    </location>
</feature>
<accession>A0A7K1XX74</accession>
<evidence type="ECO:0000313" key="2">
    <source>
        <dbReference type="EMBL" id="MXV15601.1"/>
    </source>
</evidence>
<dbReference type="AlphaFoldDB" id="A0A7K1XX74"/>
<evidence type="ECO:0008006" key="4">
    <source>
        <dbReference type="Google" id="ProtNLM"/>
    </source>
</evidence>
<gene>
    <name evidence="2" type="ORF">GS398_09815</name>
</gene>
<evidence type="ECO:0000313" key="3">
    <source>
        <dbReference type="Proteomes" id="UP000451233"/>
    </source>
</evidence>
<keyword evidence="3" id="KW-1185">Reference proteome</keyword>
<proteinExistence type="predicted"/>
<protein>
    <recommendedName>
        <fullName evidence="4">DUF4293 family protein</fullName>
    </recommendedName>
</protein>
<dbReference type="RefSeq" id="WP_160906584.1">
    <property type="nucleotide sequence ID" value="NZ_WVHS01000002.1"/>
</dbReference>
<reference evidence="2 3" key="1">
    <citation type="submission" date="2019-11" db="EMBL/GenBank/DDBJ databases">
        <title>Pedobacter sp. HMF7056 Genome sequencing and assembly.</title>
        <authorList>
            <person name="Kang H."/>
            <person name="Kim H."/>
            <person name="Joh K."/>
        </authorList>
    </citation>
    <scope>NUCLEOTIDE SEQUENCE [LARGE SCALE GENOMIC DNA]</scope>
    <source>
        <strain evidence="2 3">HMF7056</strain>
    </source>
</reference>
<keyword evidence="1" id="KW-0472">Membrane</keyword>
<evidence type="ECO:0000256" key="1">
    <source>
        <dbReference type="SAM" id="Phobius"/>
    </source>
</evidence>
<comment type="caution">
    <text evidence="2">The sequence shown here is derived from an EMBL/GenBank/DDBJ whole genome shotgun (WGS) entry which is preliminary data.</text>
</comment>
<feature type="transmembrane region" description="Helical" evidence="1">
    <location>
        <begin position="7"/>
        <end position="29"/>
    </location>
</feature>
<keyword evidence="1" id="KW-1133">Transmembrane helix</keyword>
<sequence>MMTLKNYLGFLGSILVIVGALSPMLHVPIVGTWNYLDIDTVLASLVFTLAILGFLAALFKRPGFLRFCGWALLVIILFTLVAVYFKVNSSFSFIPLKKLAAAAAKLIRYRWTGWFVMIVGAVLMIAMGRKDRKADIEVV</sequence>
<keyword evidence="1" id="KW-0812">Transmembrane</keyword>
<organism evidence="2 3">
    <name type="scientific">Hufsiella ginkgonis</name>
    <dbReference type="NCBI Taxonomy" id="2695274"/>
    <lineage>
        <taxon>Bacteria</taxon>
        <taxon>Pseudomonadati</taxon>
        <taxon>Bacteroidota</taxon>
        <taxon>Sphingobacteriia</taxon>
        <taxon>Sphingobacteriales</taxon>
        <taxon>Sphingobacteriaceae</taxon>
        <taxon>Hufsiella</taxon>
    </lineage>
</organism>
<name>A0A7K1XX74_9SPHI</name>
<dbReference type="Proteomes" id="UP000451233">
    <property type="component" value="Unassembled WGS sequence"/>
</dbReference>